<gene>
    <name evidence="2" type="ORF">BJF92_21675</name>
</gene>
<feature type="transmembrane region" description="Helical" evidence="1">
    <location>
        <begin position="60"/>
        <end position="83"/>
    </location>
</feature>
<keyword evidence="1" id="KW-1133">Transmembrane helix</keyword>
<evidence type="ECO:0000313" key="2">
    <source>
        <dbReference type="EMBL" id="OLP57667.1"/>
    </source>
</evidence>
<evidence type="ECO:0000313" key="3">
    <source>
        <dbReference type="Proteomes" id="UP000186143"/>
    </source>
</evidence>
<proteinExistence type="predicted"/>
<evidence type="ECO:0000256" key="1">
    <source>
        <dbReference type="SAM" id="Phobius"/>
    </source>
</evidence>
<feature type="transmembrane region" description="Helical" evidence="1">
    <location>
        <begin position="104"/>
        <end position="126"/>
    </location>
</feature>
<organism evidence="2 3">
    <name type="scientific">Xaviernesmea rhizosphaerae</name>
    <dbReference type="NCBI Taxonomy" id="1672749"/>
    <lineage>
        <taxon>Bacteria</taxon>
        <taxon>Pseudomonadati</taxon>
        <taxon>Pseudomonadota</taxon>
        <taxon>Alphaproteobacteria</taxon>
        <taxon>Hyphomicrobiales</taxon>
        <taxon>Rhizobiaceae</taxon>
        <taxon>Rhizobium/Agrobacterium group</taxon>
        <taxon>Xaviernesmea</taxon>
    </lineage>
</organism>
<feature type="transmembrane region" description="Helical" evidence="1">
    <location>
        <begin position="21"/>
        <end position="40"/>
    </location>
</feature>
<name>A0A1Q9AQG0_9HYPH</name>
<dbReference type="STRING" id="1672749.BJF92_21675"/>
<feature type="transmembrane region" description="Helical" evidence="1">
    <location>
        <begin position="132"/>
        <end position="153"/>
    </location>
</feature>
<comment type="caution">
    <text evidence="2">The sequence shown here is derived from an EMBL/GenBank/DDBJ whole genome shotgun (WGS) entry which is preliminary data.</text>
</comment>
<keyword evidence="1" id="KW-0472">Membrane</keyword>
<dbReference type="RefSeq" id="WP_075632797.1">
    <property type="nucleotide sequence ID" value="NZ_MKIO01000011.1"/>
</dbReference>
<dbReference type="EMBL" id="MKIO01000011">
    <property type="protein sequence ID" value="OLP57667.1"/>
    <property type="molecule type" value="Genomic_DNA"/>
</dbReference>
<sequence>MRHWSWLFERVAKRLWVRASLYCLAGIATALAGLVLGRFIPSDLSAKLGADSVGSILTIIGSSMLTVTTFSLSTLVAATASAASGGTPRATTLLLEDETAQRALSTFLGAFLFSLVGLIALRSGLYDDGGRFVLFAATLLLVALITLTLLRWIDHLTSLGRVGETIARVEAVALKEIAAHRDAPFLGGRPLGRVSEDTIRICPEEIGHILHLDMARLQALGETHQARIHVLRRPGALAGPGQPILAIEAGTPLDAAAEAAFREGFVLGARRSFKEDPRFGLVVLAEIGMRAHSAAVNDPGTAIDVLTALTRLLSQTAPRQDREAGIRYDRVFVPAITAQDLFEDAFLGMARDGAGNLEFSIRLQKAMALLAAGPDAEIAAAARRLAREAAARSLEVITFEPDRQRLLAVCARGSA</sequence>
<protein>
    <recommendedName>
        <fullName evidence="4">DUF2254 domain-containing protein</fullName>
    </recommendedName>
</protein>
<dbReference type="Pfam" id="PF10011">
    <property type="entry name" value="DUF2254"/>
    <property type="match status" value="1"/>
</dbReference>
<reference evidence="2 3" key="1">
    <citation type="submission" date="2016-09" db="EMBL/GenBank/DDBJ databases">
        <title>Rhizobium sp. nov., a novel species isolated from the rice rhizosphere.</title>
        <authorList>
            <person name="Zhao J."/>
            <person name="Zhang X."/>
        </authorList>
    </citation>
    <scope>NUCLEOTIDE SEQUENCE [LARGE SCALE GENOMIC DNA]</scope>
    <source>
        <strain evidence="2 3">MH17</strain>
    </source>
</reference>
<dbReference type="InterPro" id="IPR018723">
    <property type="entry name" value="DUF2254_membrane"/>
</dbReference>
<evidence type="ECO:0008006" key="4">
    <source>
        <dbReference type="Google" id="ProtNLM"/>
    </source>
</evidence>
<keyword evidence="1" id="KW-0812">Transmembrane</keyword>
<dbReference type="AlphaFoldDB" id="A0A1Q9AQG0"/>
<accession>A0A1Q9AQG0</accession>
<dbReference type="OrthoDB" id="2955631at2"/>
<dbReference type="Proteomes" id="UP000186143">
    <property type="component" value="Unassembled WGS sequence"/>
</dbReference>